<keyword evidence="3" id="KW-1185">Reference proteome</keyword>
<name>A0ABM7QXD8_9GAMM</name>
<feature type="transmembrane region" description="Helical" evidence="1">
    <location>
        <begin position="38"/>
        <end position="55"/>
    </location>
</feature>
<proteinExistence type="predicted"/>
<protein>
    <recommendedName>
        <fullName evidence="4">LPXTG cell wall anchor domain-containing protein</fullName>
    </recommendedName>
</protein>
<reference evidence="2 3" key="1">
    <citation type="submission" date="2021-05" db="EMBL/GenBank/DDBJ databases">
        <title>Complete Genome Sequence of Stenotrophomonas pavanii strain Y.</title>
        <authorList>
            <person name="Dohra H."/>
            <person name="Mohad Din A.R.J."/>
            <person name="Suzuki K."/>
            <person name="Fatma A."/>
            <person name="Honjyo M."/>
            <person name="Nishimura T."/>
            <person name="Moriuch R."/>
            <person name="Masuda K."/>
            <person name="Minoura A."/>
            <person name="Tashiro Y."/>
            <person name="Futamata H."/>
        </authorList>
    </citation>
    <scope>NUCLEOTIDE SEQUENCE [LARGE SCALE GENOMIC DNA]</scope>
    <source>
        <strain evidence="3">Y</strain>
    </source>
</reference>
<organism evidence="2 3">
    <name type="scientific">Stenotrophomonas pavanii</name>
    <dbReference type="NCBI Taxonomy" id="487698"/>
    <lineage>
        <taxon>Bacteria</taxon>
        <taxon>Pseudomonadati</taxon>
        <taxon>Pseudomonadota</taxon>
        <taxon>Gammaproteobacteria</taxon>
        <taxon>Lysobacterales</taxon>
        <taxon>Lysobacteraceae</taxon>
        <taxon>Stenotrophomonas</taxon>
    </lineage>
</organism>
<dbReference type="Proteomes" id="UP000825066">
    <property type="component" value="Chromosome"/>
</dbReference>
<dbReference type="EMBL" id="AP024684">
    <property type="protein sequence ID" value="BCX41870.1"/>
    <property type="molecule type" value="Genomic_DNA"/>
</dbReference>
<keyword evidence="1" id="KW-0812">Transmembrane</keyword>
<evidence type="ECO:0000313" key="3">
    <source>
        <dbReference type="Proteomes" id="UP000825066"/>
    </source>
</evidence>
<keyword evidence="1" id="KW-0472">Membrane</keyword>
<evidence type="ECO:0008006" key="4">
    <source>
        <dbReference type="Google" id="ProtNLM"/>
    </source>
</evidence>
<dbReference type="RefSeq" id="WP_049468500.1">
    <property type="nucleotide sequence ID" value="NZ_AP024684.1"/>
</dbReference>
<evidence type="ECO:0000256" key="1">
    <source>
        <dbReference type="SAM" id="Phobius"/>
    </source>
</evidence>
<feature type="transmembrane region" description="Helical" evidence="1">
    <location>
        <begin position="7"/>
        <end position="26"/>
    </location>
</feature>
<evidence type="ECO:0000313" key="2">
    <source>
        <dbReference type="EMBL" id="BCX41870.1"/>
    </source>
</evidence>
<gene>
    <name evidence="2" type="ORF">STNY_R00170</name>
</gene>
<accession>A0ABM7QXD8</accession>
<keyword evidence="1" id="KW-1133">Transmembrane helix</keyword>
<sequence>MKIIHWLGIAFLWMLPLNFLLLTTAKLMSGNALGNEEIVGFGVALFGLMAGGILYRRRPR</sequence>